<evidence type="ECO:0000256" key="2">
    <source>
        <dbReference type="ARBA" id="ARBA00007935"/>
    </source>
</evidence>
<dbReference type="SUPFAM" id="SSF81345">
    <property type="entry name" value="ABC transporter involved in vitamin B12 uptake, BtuC"/>
    <property type="match status" value="1"/>
</dbReference>
<dbReference type="PANTHER" id="PTHR30472">
    <property type="entry name" value="FERRIC ENTEROBACTIN TRANSPORT SYSTEM PERMEASE PROTEIN"/>
    <property type="match status" value="1"/>
</dbReference>
<evidence type="ECO:0000313" key="10">
    <source>
        <dbReference type="Proteomes" id="UP000323161"/>
    </source>
</evidence>
<dbReference type="Pfam" id="PF01032">
    <property type="entry name" value="FecCD"/>
    <property type="match status" value="1"/>
</dbReference>
<keyword evidence="5 8" id="KW-0812">Transmembrane</keyword>
<dbReference type="InterPro" id="IPR037294">
    <property type="entry name" value="ABC_BtuC-like"/>
</dbReference>
<evidence type="ECO:0000256" key="1">
    <source>
        <dbReference type="ARBA" id="ARBA00004651"/>
    </source>
</evidence>
<dbReference type="GO" id="GO:0005886">
    <property type="term" value="C:plasma membrane"/>
    <property type="evidence" value="ECO:0007669"/>
    <property type="project" value="UniProtKB-SubCell"/>
</dbReference>
<dbReference type="GO" id="GO:0022857">
    <property type="term" value="F:transmembrane transporter activity"/>
    <property type="evidence" value="ECO:0007669"/>
    <property type="project" value="InterPro"/>
</dbReference>
<comment type="caution">
    <text evidence="9">The sequence shown here is derived from an EMBL/GenBank/DDBJ whole genome shotgun (WGS) entry which is preliminary data.</text>
</comment>
<feature type="transmembrane region" description="Helical" evidence="8">
    <location>
        <begin position="105"/>
        <end position="125"/>
    </location>
</feature>
<keyword evidence="7 8" id="KW-0472">Membrane</keyword>
<accession>A0A5B0VJQ5</accession>
<evidence type="ECO:0000256" key="6">
    <source>
        <dbReference type="ARBA" id="ARBA00022989"/>
    </source>
</evidence>
<protein>
    <submittedName>
        <fullName evidence="9">Iron ABC transporter permease</fullName>
    </submittedName>
</protein>
<dbReference type="AlphaFoldDB" id="A0A5B0VJQ5"/>
<dbReference type="GO" id="GO:0033214">
    <property type="term" value="P:siderophore-iron import into cell"/>
    <property type="evidence" value="ECO:0007669"/>
    <property type="project" value="TreeGrafter"/>
</dbReference>
<keyword evidence="4" id="KW-1003">Cell membrane</keyword>
<sequence length="321" mass="32702">MIAWLLLAIACLMSLLFGAGSIGPDSALGLLMGNDDPEARFVIMELRLPRLVVGLVTGLALGVAGALLQTLTRNPLAEPGLLGVSAGSAFAVTLAILLGATTASLTTLISQLGALAGCALVIAATRMQGVGQDPVRLVLAGATLTGLLLSLSSLVMLIDQRAADEIRFWVTGSVAGRSWDQLLATLPSMILAGLIIVAVVRPLASLALGEKVAMGLGHHPGLIRLAVILAVALLVGGATALAGPLAFVGLVVPFVARGFGGADIRKTLWLCLPLGPALIVSADTVSRLLVAPSEMPLGVITAIIGAPVLMIIIRSRRIPTL</sequence>
<dbReference type="CDD" id="cd06550">
    <property type="entry name" value="TM_ABC_iron-siderophores_like"/>
    <property type="match status" value="1"/>
</dbReference>
<feature type="transmembrane region" description="Helical" evidence="8">
    <location>
        <begin position="80"/>
        <end position="99"/>
    </location>
</feature>
<evidence type="ECO:0000256" key="7">
    <source>
        <dbReference type="ARBA" id="ARBA00023136"/>
    </source>
</evidence>
<evidence type="ECO:0000313" key="9">
    <source>
        <dbReference type="EMBL" id="KAA1174523.1"/>
    </source>
</evidence>
<keyword evidence="6 8" id="KW-1133">Transmembrane helix</keyword>
<name>A0A5B0VJQ5_9GAMM</name>
<comment type="similarity">
    <text evidence="2">Belongs to the binding-protein-dependent transport system permease family. FecCD subfamily.</text>
</comment>
<gene>
    <name evidence="9" type="ORF">FWJ25_09470</name>
</gene>
<feature type="transmembrane region" description="Helical" evidence="8">
    <location>
        <begin position="295"/>
        <end position="313"/>
    </location>
</feature>
<feature type="transmembrane region" description="Helical" evidence="8">
    <location>
        <begin position="137"/>
        <end position="158"/>
    </location>
</feature>
<evidence type="ECO:0000256" key="8">
    <source>
        <dbReference type="SAM" id="Phobius"/>
    </source>
</evidence>
<organism evidence="9 10">
    <name type="scientific">Marinobacter salinexigens</name>
    <dbReference type="NCBI Taxonomy" id="2919747"/>
    <lineage>
        <taxon>Bacteria</taxon>
        <taxon>Pseudomonadati</taxon>
        <taxon>Pseudomonadota</taxon>
        <taxon>Gammaproteobacteria</taxon>
        <taxon>Pseudomonadales</taxon>
        <taxon>Marinobacteraceae</taxon>
        <taxon>Marinobacter</taxon>
    </lineage>
</organism>
<keyword evidence="3" id="KW-0813">Transport</keyword>
<dbReference type="Gene3D" id="1.10.3470.10">
    <property type="entry name" value="ABC transporter involved in vitamin B12 uptake, BtuC"/>
    <property type="match status" value="1"/>
</dbReference>
<feature type="transmembrane region" description="Helical" evidence="8">
    <location>
        <begin position="178"/>
        <end position="200"/>
    </location>
</feature>
<evidence type="ECO:0000256" key="5">
    <source>
        <dbReference type="ARBA" id="ARBA00022692"/>
    </source>
</evidence>
<feature type="transmembrane region" description="Helical" evidence="8">
    <location>
        <begin position="48"/>
        <end position="68"/>
    </location>
</feature>
<dbReference type="Proteomes" id="UP000323161">
    <property type="component" value="Unassembled WGS sequence"/>
</dbReference>
<dbReference type="InterPro" id="IPR000522">
    <property type="entry name" value="ABC_transptr_permease_BtuC"/>
</dbReference>
<reference evidence="9 10" key="1">
    <citation type="submission" date="2019-08" db="EMBL/GenBank/DDBJ databases">
        <title>Marinobacter ZYF650 sp. nov., a marine bacterium isolated from seawater of the Mariana trench.</title>
        <authorList>
            <person name="Ahmad W."/>
        </authorList>
    </citation>
    <scope>NUCLEOTIDE SEQUENCE [LARGE SCALE GENOMIC DNA]</scope>
    <source>
        <strain evidence="9 10">ZYF650</strain>
    </source>
</reference>
<dbReference type="PANTHER" id="PTHR30472:SF1">
    <property type="entry name" value="FE(3+) DICITRATE TRANSPORT SYSTEM PERMEASE PROTEIN FECC-RELATED"/>
    <property type="match status" value="1"/>
</dbReference>
<dbReference type="EMBL" id="VTUU01000003">
    <property type="protein sequence ID" value="KAA1174523.1"/>
    <property type="molecule type" value="Genomic_DNA"/>
</dbReference>
<keyword evidence="10" id="KW-1185">Reference proteome</keyword>
<comment type="subcellular location">
    <subcellularLocation>
        <location evidence="1">Cell membrane</location>
        <topology evidence="1">Multi-pass membrane protein</topology>
    </subcellularLocation>
</comment>
<evidence type="ECO:0000256" key="3">
    <source>
        <dbReference type="ARBA" id="ARBA00022448"/>
    </source>
</evidence>
<evidence type="ECO:0000256" key="4">
    <source>
        <dbReference type="ARBA" id="ARBA00022475"/>
    </source>
</evidence>
<proteinExistence type="inferred from homology"/>